<gene>
    <name evidence="2" type="ORF">THARTR1_01245</name>
</gene>
<dbReference type="Proteomes" id="UP000236290">
    <property type="component" value="Unassembled WGS sequence"/>
</dbReference>
<dbReference type="Pfam" id="PF01738">
    <property type="entry name" value="DLH"/>
    <property type="match status" value="1"/>
</dbReference>
<organism evidence="2 3">
    <name type="scientific">Trichoderma harzianum</name>
    <name type="common">Hypocrea lixii</name>
    <dbReference type="NCBI Taxonomy" id="5544"/>
    <lineage>
        <taxon>Eukaryota</taxon>
        <taxon>Fungi</taxon>
        <taxon>Dikarya</taxon>
        <taxon>Ascomycota</taxon>
        <taxon>Pezizomycotina</taxon>
        <taxon>Sordariomycetes</taxon>
        <taxon>Hypocreomycetidae</taxon>
        <taxon>Hypocreales</taxon>
        <taxon>Hypocreaceae</taxon>
        <taxon>Trichoderma</taxon>
    </lineage>
</organism>
<name>A0A2K0UMI0_TRIHA</name>
<evidence type="ECO:0000313" key="3">
    <source>
        <dbReference type="Proteomes" id="UP000236290"/>
    </source>
</evidence>
<dbReference type="PANTHER" id="PTHR17630">
    <property type="entry name" value="DIENELACTONE HYDROLASE"/>
    <property type="match status" value="1"/>
</dbReference>
<dbReference type="OrthoDB" id="17560at2759"/>
<comment type="caution">
    <text evidence="2">The sequence shown here is derived from an EMBL/GenBank/DDBJ whole genome shotgun (WGS) entry which is preliminary data.</text>
</comment>
<proteinExistence type="predicted"/>
<evidence type="ECO:0000313" key="2">
    <source>
        <dbReference type="EMBL" id="PNP58997.1"/>
    </source>
</evidence>
<feature type="domain" description="Dienelactone hydrolase" evidence="1">
    <location>
        <begin position="36"/>
        <end position="286"/>
    </location>
</feature>
<dbReference type="InterPro" id="IPR002925">
    <property type="entry name" value="Dienelactn_hydro"/>
</dbReference>
<sequence length="287" mass="30422">MSCPDCFRGTIHEGTPTGKEETIHNVLTYVAAPETGSTSNSKSKIIFITDVFGFNLVNNKLLADKYAAATGCEVLVPSVIPGGGAPLSAIELFDSLSTPVGLLDLTGQTKRAGAAVRAAKIFAPFAVRTRNAYPKLLNFSRDVKASLPPGAKLAVAGFCWGGMHSTKLTAEPAVQGGSVSLFDAHFVAHPAGLRVPDDFSAAANKFRVPISFAVGDLDMVLSKDKVEAIESSLKESYGEKSGDFEVKTYSSCKHGFAVRADPKRAVEDEAAMQAAAQASNWFKKYLL</sequence>
<evidence type="ECO:0000259" key="1">
    <source>
        <dbReference type="Pfam" id="PF01738"/>
    </source>
</evidence>
<dbReference type="InterPro" id="IPR029058">
    <property type="entry name" value="AB_hydrolase_fold"/>
</dbReference>
<dbReference type="PANTHER" id="PTHR17630:SF105">
    <property type="entry name" value="DIENELACTONE HYDROLASE FAMILY PROTEIN (AFU_ORTHOLOGUE AFUA_4G08790)"/>
    <property type="match status" value="1"/>
</dbReference>
<dbReference type="EMBL" id="MTYI01000016">
    <property type="protein sequence ID" value="PNP58997.1"/>
    <property type="molecule type" value="Genomic_DNA"/>
</dbReference>
<dbReference type="GO" id="GO:0016787">
    <property type="term" value="F:hydrolase activity"/>
    <property type="evidence" value="ECO:0007669"/>
    <property type="project" value="InterPro"/>
</dbReference>
<dbReference type="SUPFAM" id="SSF53474">
    <property type="entry name" value="alpha/beta-Hydrolases"/>
    <property type="match status" value="1"/>
</dbReference>
<accession>A0A2K0UMI0</accession>
<dbReference type="Gene3D" id="3.40.50.1820">
    <property type="entry name" value="alpha/beta hydrolase"/>
    <property type="match status" value="1"/>
</dbReference>
<dbReference type="AlphaFoldDB" id="A0A2K0UMI0"/>
<reference evidence="2 3" key="1">
    <citation type="submission" date="2017-02" db="EMBL/GenBank/DDBJ databases">
        <title>Genomes of Trichoderma spp. with biocontrol activity.</title>
        <authorList>
            <person name="Gardiner D."/>
            <person name="Kazan K."/>
            <person name="Vos C."/>
            <person name="Harvey P."/>
        </authorList>
    </citation>
    <scope>NUCLEOTIDE SEQUENCE [LARGE SCALE GENOMIC DNA]</scope>
    <source>
        <strain evidence="2 3">Tr1</strain>
    </source>
</reference>
<protein>
    <recommendedName>
        <fullName evidence="1">Dienelactone hydrolase domain-containing protein</fullName>
    </recommendedName>
</protein>